<evidence type="ECO:0000256" key="5">
    <source>
        <dbReference type="ARBA" id="ARBA00023136"/>
    </source>
</evidence>
<keyword evidence="3 6" id="KW-0812">Transmembrane</keyword>
<keyword evidence="5 6" id="KW-0472">Membrane</keyword>
<evidence type="ECO:0000256" key="1">
    <source>
        <dbReference type="ARBA" id="ARBA00004651"/>
    </source>
</evidence>
<gene>
    <name evidence="8" type="ORF">GCM10007416_01170</name>
</gene>
<accession>A0ABQ1FW36</accession>
<comment type="caution">
    <text evidence="6">Lacks conserved residue(s) required for the propagation of feature annotation.</text>
</comment>
<feature type="transmembrane region" description="Helical" evidence="6">
    <location>
        <begin position="160"/>
        <end position="177"/>
    </location>
</feature>
<name>A0ABQ1FW36_9BACL</name>
<reference evidence="9" key="1">
    <citation type="journal article" date="2019" name="Int. J. Syst. Evol. Microbiol.">
        <title>The Global Catalogue of Microorganisms (GCM) 10K type strain sequencing project: providing services to taxonomists for standard genome sequencing and annotation.</title>
        <authorList>
            <consortium name="The Broad Institute Genomics Platform"/>
            <consortium name="The Broad Institute Genome Sequencing Center for Infectious Disease"/>
            <person name="Wu L."/>
            <person name="Ma J."/>
        </authorList>
    </citation>
    <scope>NUCLEOTIDE SEQUENCE [LARGE SCALE GENOMIC DNA]</scope>
    <source>
        <strain evidence="9">CGMCC 1.12404</strain>
    </source>
</reference>
<evidence type="ECO:0000313" key="9">
    <source>
        <dbReference type="Proteomes" id="UP000617979"/>
    </source>
</evidence>
<dbReference type="Pfam" id="PF09335">
    <property type="entry name" value="VTT_dom"/>
    <property type="match status" value="1"/>
</dbReference>
<evidence type="ECO:0000313" key="8">
    <source>
        <dbReference type="EMBL" id="GGA32362.1"/>
    </source>
</evidence>
<comment type="similarity">
    <text evidence="6">Belongs to the TVP38/TMEM64 family.</text>
</comment>
<feature type="transmembrane region" description="Helical" evidence="6">
    <location>
        <begin position="51"/>
        <end position="70"/>
    </location>
</feature>
<keyword evidence="9" id="KW-1185">Reference proteome</keyword>
<evidence type="ECO:0000259" key="7">
    <source>
        <dbReference type="Pfam" id="PF09335"/>
    </source>
</evidence>
<dbReference type="InterPro" id="IPR032816">
    <property type="entry name" value="VTT_dom"/>
</dbReference>
<feature type="transmembrane region" description="Helical" evidence="6">
    <location>
        <begin position="12"/>
        <end position="45"/>
    </location>
</feature>
<sequence length="185" mass="20462">MIQDLIQWLSSFGGWGILAALLFSILLSILGVVPGAVVTGVFVLLWGPLPGGTLAWLGEVLGSGIAFLLLRKGYRASTGKESPDWRWVHSLNKWPRSRQFFSVLTARLLPFIPAGAINLLGALTRLRFRDYLLATALGKLPSTALEVLISHDLIHIREQGFRLGLVLVALILIWWVWRKKTKGEG</sequence>
<dbReference type="Proteomes" id="UP000617979">
    <property type="component" value="Unassembled WGS sequence"/>
</dbReference>
<comment type="caution">
    <text evidence="8">The sequence shown here is derived from an EMBL/GenBank/DDBJ whole genome shotgun (WGS) entry which is preliminary data.</text>
</comment>
<dbReference type="PANTHER" id="PTHR12677">
    <property type="entry name" value="GOLGI APPARATUS MEMBRANE PROTEIN TVP38-RELATED"/>
    <property type="match status" value="1"/>
</dbReference>
<proteinExistence type="inferred from homology"/>
<organism evidence="8 9">
    <name type="scientific">Kroppenstedtia guangzhouensis</name>
    <dbReference type="NCBI Taxonomy" id="1274356"/>
    <lineage>
        <taxon>Bacteria</taxon>
        <taxon>Bacillati</taxon>
        <taxon>Bacillota</taxon>
        <taxon>Bacilli</taxon>
        <taxon>Bacillales</taxon>
        <taxon>Thermoactinomycetaceae</taxon>
        <taxon>Kroppenstedtia</taxon>
    </lineage>
</organism>
<dbReference type="RefSeq" id="WP_188428733.1">
    <property type="nucleotide sequence ID" value="NZ_BMEX01000001.1"/>
</dbReference>
<evidence type="ECO:0000256" key="6">
    <source>
        <dbReference type="RuleBase" id="RU366058"/>
    </source>
</evidence>
<feature type="transmembrane region" description="Helical" evidence="6">
    <location>
        <begin position="100"/>
        <end position="123"/>
    </location>
</feature>
<evidence type="ECO:0000256" key="2">
    <source>
        <dbReference type="ARBA" id="ARBA00022475"/>
    </source>
</evidence>
<dbReference type="EMBL" id="BMEX01000001">
    <property type="protein sequence ID" value="GGA32362.1"/>
    <property type="molecule type" value="Genomic_DNA"/>
</dbReference>
<keyword evidence="2 6" id="KW-1003">Cell membrane</keyword>
<comment type="subcellular location">
    <subcellularLocation>
        <location evidence="1 6">Cell membrane</location>
        <topology evidence="1 6">Multi-pass membrane protein</topology>
    </subcellularLocation>
</comment>
<feature type="domain" description="VTT" evidence="7">
    <location>
        <begin position="33"/>
        <end position="150"/>
    </location>
</feature>
<dbReference type="PANTHER" id="PTHR12677:SF59">
    <property type="entry name" value="GOLGI APPARATUS MEMBRANE PROTEIN TVP38-RELATED"/>
    <property type="match status" value="1"/>
</dbReference>
<evidence type="ECO:0000256" key="4">
    <source>
        <dbReference type="ARBA" id="ARBA00022989"/>
    </source>
</evidence>
<keyword evidence="4 6" id="KW-1133">Transmembrane helix</keyword>
<protein>
    <recommendedName>
        <fullName evidence="6">TVP38/TMEM64 family membrane protein</fullName>
    </recommendedName>
</protein>
<evidence type="ECO:0000256" key="3">
    <source>
        <dbReference type="ARBA" id="ARBA00022692"/>
    </source>
</evidence>
<dbReference type="InterPro" id="IPR015414">
    <property type="entry name" value="TMEM64"/>
</dbReference>